<reference evidence="2" key="1">
    <citation type="submission" date="2022-09" db="EMBL/GenBank/DDBJ databases">
        <title>Intensive care unit water sources are persistently colonized with multi-drug resistant bacteria and are the site of extensive horizontal gene transfer of antibiotic resistance genes.</title>
        <authorList>
            <person name="Diorio-Toth L."/>
        </authorList>
    </citation>
    <scope>NUCLEOTIDE SEQUENCE</scope>
    <source>
        <strain evidence="2">GD04130</strain>
    </source>
</reference>
<gene>
    <name evidence="2" type="ORF">N7330_17830</name>
</gene>
<evidence type="ECO:0000313" key="2">
    <source>
        <dbReference type="EMBL" id="MDH0364890.1"/>
    </source>
</evidence>
<dbReference type="Proteomes" id="UP001158297">
    <property type="component" value="Unassembled WGS sequence"/>
</dbReference>
<evidence type="ECO:0000313" key="3">
    <source>
        <dbReference type="Proteomes" id="UP001158297"/>
    </source>
</evidence>
<dbReference type="AlphaFoldDB" id="A0AA42I2P6"/>
<organism evidence="2 3">
    <name type="scientific">Comamonas aquatica</name>
    <dbReference type="NCBI Taxonomy" id="225991"/>
    <lineage>
        <taxon>Bacteria</taxon>
        <taxon>Pseudomonadati</taxon>
        <taxon>Pseudomonadota</taxon>
        <taxon>Betaproteobacteria</taxon>
        <taxon>Burkholderiales</taxon>
        <taxon>Comamonadaceae</taxon>
        <taxon>Comamonas</taxon>
    </lineage>
</organism>
<sequence>MDNDRVASALRDLGNSESRTEAARLREVFPHVEAALAAGVSRNAILDTLHEQGFKMNLKTFDNAIYRLRKKAASGVEKKATLVSTMPAPARIPAGQEKETHVASENQTNEEQTEIPLTPREKREKRAAQFIKPESSNPLLKSLKGKGQL</sequence>
<name>A0AA42I2P6_9BURK</name>
<dbReference type="RefSeq" id="WP_279823142.1">
    <property type="nucleotide sequence ID" value="NZ_JAOCET010000002.1"/>
</dbReference>
<evidence type="ECO:0000256" key="1">
    <source>
        <dbReference type="SAM" id="MobiDB-lite"/>
    </source>
</evidence>
<proteinExistence type="predicted"/>
<accession>A0AA42I2P6</accession>
<protein>
    <submittedName>
        <fullName evidence="2">Uncharacterized protein</fullName>
    </submittedName>
</protein>
<dbReference type="EMBL" id="JAODZU010000029">
    <property type="protein sequence ID" value="MDH0364890.1"/>
    <property type="molecule type" value="Genomic_DNA"/>
</dbReference>
<comment type="caution">
    <text evidence="2">The sequence shown here is derived from an EMBL/GenBank/DDBJ whole genome shotgun (WGS) entry which is preliminary data.</text>
</comment>
<feature type="region of interest" description="Disordered" evidence="1">
    <location>
        <begin position="87"/>
        <end position="149"/>
    </location>
</feature>